<dbReference type="AlphaFoldDB" id="A0A841KNY2"/>
<dbReference type="RefSeq" id="WP_184309190.1">
    <property type="nucleotide sequence ID" value="NZ_JACHEN010000005.1"/>
</dbReference>
<dbReference type="EMBL" id="JACHEN010000005">
    <property type="protein sequence ID" value="MBB6215156.1"/>
    <property type="molecule type" value="Genomic_DNA"/>
</dbReference>
<dbReference type="Proteomes" id="UP000579281">
    <property type="component" value="Unassembled WGS sequence"/>
</dbReference>
<gene>
    <name evidence="1" type="ORF">HNQ80_001245</name>
</gene>
<accession>A0A841KNY2</accession>
<organism evidence="1 2">
    <name type="scientific">Anaerosolibacter carboniphilus</name>
    <dbReference type="NCBI Taxonomy" id="1417629"/>
    <lineage>
        <taxon>Bacteria</taxon>
        <taxon>Bacillati</taxon>
        <taxon>Bacillota</taxon>
        <taxon>Clostridia</taxon>
        <taxon>Peptostreptococcales</taxon>
        <taxon>Thermotaleaceae</taxon>
        <taxon>Anaerosolibacter</taxon>
    </lineage>
</organism>
<evidence type="ECO:0000313" key="1">
    <source>
        <dbReference type="EMBL" id="MBB6215156.1"/>
    </source>
</evidence>
<evidence type="ECO:0000313" key="2">
    <source>
        <dbReference type="Proteomes" id="UP000579281"/>
    </source>
</evidence>
<sequence>MFKRGLLVMMCMLLLGVHIWNGNGNGREISSIENQKKVIICDVVPGPWSIKG</sequence>
<reference evidence="1 2" key="1">
    <citation type="submission" date="2020-08" db="EMBL/GenBank/DDBJ databases">
        <title>Genomic Encyclopedia of Type Strains, Phase IV (KMG-IV): sequencing the most valuable type-strain genomes for metagenomic binning, comparative biology and taxonomic classification.</title>
        <authorList>
            <person name="Goeker M."/>
        </authorList>
    </citation>
    <scope>NUCLEOTIDE SEQUENCE [LARGE SCALE GENOMIC DNA]</scope>
    <source>
        <strain evidence="1 2">DSM 103526</strain>
    </source>
</reference>
<name>A0A841KNY2_9FIRM</name>
<keyword evidence="2" id="KW-1185">Reference proteome</keyword>
<comment type="caution">
    <text evidence="1">The sequence shown here is derived from an EMBL/GenBank/DDBJ whole genome shotgun (WGS) entry which is preliminary data.</text>
</comment>
<protein>
    <submittedName>
        <fullName evidence="1">Uncharacterized protein</fullName>
    </submittedName>
</protein>
<proteinExistence type="predicted"/>